<evidence type="ECO:0000256" key="3">
    <source>
        <dbReference type="ARBA" id="ARBA00022692"/>
    </source>
</evidence>
<dbReference type="InterPro" id="IPR035892">
    <property type="entry name" value="C2_domain_sf"/>
</dbReference>
<dbReference type="SMART" id="SM00271">
    <property type="entry name" value="DnaJ"/>
    <property type="match status" value="1"/>
</dbReference>
<evidence type="ECO:0000313" key="16">
    <source>
        <dbReference type="Proteomes" id="UP001642260"/>
    </source>
</evidence>
<accession>A0ABC8L9T8</accession>
<dbReference type="SUPFAM" id="SSF158702">
    <property type="entry name" value="Sec63 N-terminal domain-like"/>
    <property type="match status" value="1"/>
</dbReference>
<feature type="transmembrane region" description="Helical" evidence="13">
    <location>
        <begin position="12"/>
        <end position="32"/>
    </location>
</feature>
<feature type="compositionally biased region" description="Acidic residues" evidence="12">
    <location>
        <begin position="625"/>
        <end position="656"/>
    </location>
</feature>
<evidence type="ECO:0000256" key="8">
    <source>
        <dbReference type="ARBA" id="ARBA00023180"/>
    </source>
</evidence>
<evidence type="ECO:0000256" key="4">
    <source>
        <dbReference type="ARBA" id="ARBA00022824"/>
    </source>
</evidence>
<dbReference type="FunFam" id="1.10.150.20:FF:000044">
    <property type="entry name" value="DnaJ protein ERDJ2A"/>
    <property type="match status" value="1"/>
</dbReference>
<keyword evidence="5" id="KW-0653">Protein transport</keyword>
<evidence type="ECO:0000256" key="11">
    <source>
        <dbReference type="ARBA" id="ARBA00064009"/>
    </source>
</evidence>
<protein>
    <recommendedName>
        <fullName evidence="14">J domain-containing protein</fullName>
    </recommendedName>
</protein>
<dbReference type="AlphaFoldDB" id="A0ABC8L9T8"/>
<dbReference type="SMART" id="SM00973">
    <property type="entry name" value="Sec63"/>
    <property type="match status" value="1"/>
</dbReference>
<evidence type="ECO:0000259" key="14">
    <source>
        <dbReference type="PROSITE" id="PS50076"/>
    </source>
</evidence>
<dbReference type="Pfam" id="PF02889">
    <property type="entry name" value="Sec63"/>
    <property type="match status" value="1"/>
</dbReference>
<keyword evidence="8" id="KW-0325">Glycoprotein</keyword>
<dbReference type="Gene3D" id="2.60.40.150">
    <property type="entry name" value="C2 domain"/>
    <property type="match status" value="1"/>
</dbReference>
<reference evidence="15 16" key="1">
    <citation type="submission" date="2022-03" db="EMBL/GenBank/DDBJ databases">
        <authorList>
            <person name="Macdonald S."/>
            <person name="Ahmed S."/>
            <person name="Newling K."/>
        </authorList>
    </citation>
    <scope>NUCLEOTIDE SEQUENCE [LARGE SCALE GENOMIC DNA]</scope>
</reference>
<dbReference type="Pfam" id="PF00226">
    <property type="entry name" value="DnaJ"/>
    <property type="match status" value="1"/>
</dbReference>
<evidence type="ECO:0000256" key="2">
    <source>
        <dbReference type="ARBA" id="ARBA00022448"/>
    </source>
</evidence>
<dbReference type="PRINTS" id="PR00625">
    <property type="entry name" value="JDOMAIN"/>
</dbReference>
<dbReference type="Gene3D" id="1.10.3380.10">
    <property type="entry name" value="Sec63 N-terminal domain-like domain"/>
    <property type="match status" value="1"/>
</dbReference>
<dbReference type="InterPro" id="IPR014756">
    <property type="entry name" value="Ig_E-set"/>
</dbReference>
<dbReference type="PANTHER" id="PTHR24075:SF0">
    <property type="entry name" value="TRANSLOCATION PROTEIN SEC63 HOMOLOG"/>
    <property type="match status" value="1"/>
</dbReference>
<evidence type="ECO:0000256" key="13">
    <source>
        <dbReference type="SAM" id="Phobius"/>
    </source>
</evidence>
<evidence type="ECO:0000256" key="5">
    <source>
        <dbReference type="ARBA" id="ARBA00022927"/>
    </source>
</evidence>
<comment type="subcellular location">
    <subcellularLocation>
        <location evidence="1">Endoplasmic reticulum membrane</location>
        <topology evidence="1">Multi-pass membrane protein</topology>
    </subcellularLocation>
</comment>
<dbReference type="EMBL" id="CAKOAT010482931">
    <property type="protein sequence ID" value="CAH8378955.1"/>
    <property type="molecule type" value="Genomic_DNA"/>
</dbReference>
<comment type="subunit">
    <text evidence="11">Interacts with OEP61/TPR7.</text>
</comment>
<dbReference type="PANTHER" id="PTHR24075">
    <property type="entry name" value="SEC63 DOMAIN-CONTAINING"/>
    <property type="match status" value="1"/>
</dbReference>
<dbReference type="PROSITE" id="PS50076">
    <property type="entry name" value="DNAJ_2"/>
    <property type="match status" value="1"/>
</dbReference>
<evidence type="ECO:0000256" key="6">
    <source>
        <dbReference type="ARBA" id="ARBA00022989"/>
    </source>
</evidence>
<keyword evidence="7 13" id="KW-0472">Membrane</keyword>
<dbReference type="GO" id="GO:0005789">
    <property type="term" value="C:endoplasmic reticulum membrane"/>
    <property type="evidence" value="ECO:0007669"/>
    <property type="project" value="UniProtKB-SubCell"/>
</dbReference>
<sequence>MAASEENSALFPIFILTIMAIPLVPYTMVKLSRTVSISKKQRTIHCQCLECDRSGKYKRSLFKKISNFSTWSNLTLVLLWVVMIFLIYYTKNMSRETQVFDPFSILGLEPGVSDSEIKKAYRRLSIQYHPDKNPDPEANKYFVESISKAYQALTDPASRENFEKYGHPDGRQGFQMGIALPKFLLDIDGASGGILLLWIVGVCILLPLVIAVIYLSRSSKYTGNYVMHQTLSAYYYLMKPSLAPSKVMDVFTKAAEYMEIPVRRTDDEPLQKLFMAVRSELNFDPKNMKQEQAKFWKQHPAIVKTELLIQAQLTRESGVLSPSLEGDFRRVLELAPRLLEELLKMAVLPRTSQGHGWLRPAVGVVELSQCIVQAVPLSARKSSGVSSEGISPFLQLPHFSDAVVKKIARKKVKSFQELQEMSVEDRSELLTQVAGLSATDVDDIEKVLEMMPSLTVDITCETEGEEGIQEGDIVTLQAWVTLKRPNGLIGALPHAPYFPFHKEENYWVLLADSVSNNVWFSQKVSFMDESGAITAASKTISDAMEGSGAGVKETSDAVREAIEKVKSGSRLVMGKLQAPSEGTYNLTCYCMCDSWIGCDKKTSLKVKVLKRTRAGTRGLVSDEGAIAEEGMEEEDEIEEEDYDDDYESEYSEDEDDKKDVVEKKGSKKANGSAVKKKESSSEESGSEEE</sequence>
<keyword evidence="3 13" id="KW-0812">Transmembrane</keyword>
<dbReference type="Gene3D" id="1.10.287.110">
    <property type="entry name" value="DnaJ domain"/>
    <property type="match status" value="1"/>
</dbReference>
<dbReference type="InterPro" id="IPR036869">
    <property type="entry name" value="J_dom_sf"/>
</dbReference>
<dbReference type="FunFam" id="1.10.287.110:FF:000038">
    <property type="entry name" value="DnaJ protein ERDJ2A"/>
    <property type="match status" value="1"/>
</dbReference>
<gene>
    <name evidence="15" type="ORF">ERUC_LOCUS32798</name>
</gene>
<feature type="transmembrane region" description="Helical" evidence="13">
    <location>
        <begin position="68"/>
        <end position="89"/>
    </location>
</feature>
<feature type="domain" description="J" evidence="14">
    <location>
        <begin position="101"/>
        <end position="166"/>
    </location>
</feature>
<name>A0ABC8L9T8_ERUVS</name>
<evidence type="ECO:0000256" key="7">
    <source>
        <dbReference type="ARBA" id="ARBA00023136"/>
    </source>
</evidence>
<dbReference type="Proteomes" id="UP001642260">
    <property type="component" value="Unassembled WGS sequence"/>
</dbReference>
<keyword evidence="6 13" id="KW-1133">Transmembrane helix</keyword>
<keyword evidence="9" id="KW-0143">Chaperone</keyword>
<feature type="transmembrane region" description="Helical" evidence="13">
    <location>
        <begin position="194"/>
        <end position="215"/>
    </location>
</feature>
<dbReference type="FunFam" id="1.10.3380.10:FF:000007">
    <property type="entry name" value="DnaJ protein ERDJ2A"/>
    <property type="match status" value="1"/>
</dbReference>
<dbReference type="InterPro" id="IPR001623">
    <property type="entry name" value="DnaJ_domain"/>
</dbReference>
<keyword evidence="16" id="KW-1185">Reference proteome</keyword>
<proteinExistence type="predicted"/>
<comment type="function">
    <text evidence="10">Required for integral membrane and secreted preprotein translocation across the endoplasmic reticulum membrane.</text>
</comment>
<keyword evidence="2" id="KW-0813">Transport</keyword>
<feature type="region of interest" description="Disordered" evidence="12">
    <location>
        <begin position="621"/>
        <end position="689"/>
    </location>
</feature>
<dbReference type="CDD" id="cd06257">
    <property type="entry name" value="DnaJ"/>
    <property type="match status" value="1"/>
</dbReference>
<dbReference type="InterPro" id="IPR004179">
    <property type="entry name" value="Sec63-dom"/>
</dbReference>
<comment type="caution">
    <text evidence="15">The sequence shown here is derived from an EMBL/GenBank/DDBJ whole genome shotgun (WGS) entry which is preliminary data.</text>
</comment>
<keyword evidence="4" id="KW-0256">Endoplasmic reticulum</keyword>
<evidence type="ECO:0000256" key="10">
    <source>
        <dbReference type="ARBA" id="ARBA00056231"/>
    </source>
</evidence>
<dbReference type="SUPFAM" id="SSF46565">
    <property type="entry name" value="Chaperone J-domain"/>
    <property type="match status" value="1"/>
</dbReference>
<evidence type="ECO:0000256" key="1">
    <source>
        <dbReference type="ARBA" id="ARBA00004477"/>
    </source>
</evidence>
<evidence type="ECO:0000256" key="9">
    <source>
        <dbReference type="ARBA" id="ARBA00023186"/>
    </source>
</evidence>
<dbReference type="SUPFAM" id="SSF81296">
    <property type="entry name" value="E set domains"/>
    <property type="match status" value="1"/>
</dbReference>
<dbReference type="GO" id="GO:0015031">
    <property type="term" value="P:protein transport"/>
    <property type="evidence" value="ECO:0007669"/>
    <property type="project" value="UniProtKB-KW"/>
</dbReference>
<organism evidence="15 16">
    <name type="scientific">Eruca vesicaria subsp. sativa</name>
    <name type="common">Garden rocket</name>
    <name type="synonym">Eruca sativa</name>
    <dbReference type="NCBI Taxonomy" id="29727"/>
    <lineage>
        <taxon>Eukaryota</taxon>
        <taxon>Viridiplantae</taxon>
        <taxon>Streptophyta</taxon>
        <taxon>Embryophyta</taxon>
        <taxon>Tracheophyta</taxon>
        <taxon>Spermatophyta</taxon>
        <taxon>Magnoliopsida</taxon>
        <taxon>eudicotyledons</taxon>
        <taxon>Gunneridae</taxon>
        <taxon>Pentapetalae</taxon>
        <taxon>rosids</taxon>
        <taxon>malvids</taxon>
        <taxon>Brassicales</taxon>
        <taxon>Brassicaceae</taxon>
        <taxon>Brassiceae</taxon>
        <taxon>Eruca</taxon>
    </lineage>
</organism>
<dbReference type="Gene3D" id="1.10.150.20">
    <property type="entry name" value="5' to 3' exonuclease, C-terminal subdomain"/>
    <property type="match status" value="1"/>
</dbReference>
<evidence type="ECO:0000313" key="15">
    <source>
        <dbReference type="EMBL" id="CAH8378955.1"/>
    </source>
</evidence>
<evidence type="ECO:0000256" key="12">
    <source>
        <dbReference type="SAM" id="MobiDB-lite"/>
    </source>
</evidence>